<dbReference type="RefSeq" id="WP_093175937.1">
    <property type="nucleotide sequence ID" value="NZ_FNCN01000055.1"/>
</dbReference>
<dbReference type="GO" id="GO:0003676">
    <property type="term" value="F:nucleic acid binding"/>
    <property type="evidence" value="ECO:0007669"/>
    <property type="project" value="InterPro"/>
</dbReference>
<sequence>MSTPTRRTTAHTAAQLADALGWSLGQVNRAHAGGVIPPYDMKTPRWSGRVVDDLVARREELAASIPELLSGDELADALGMGYGEWRRARDARLIPAPDLFPYWSRSLADELVARAEEIRRATPPQPLGARRAAELLAALTDLDVTAEDVVELAGRGITRVVDEYKGRNLYDIAMLQDAAADSERLAVVTEVVADRLAWVADSIEPREAAAWLRWDERDLARVAAERGITQGRAGRYRRVDIAALTEDEELAERVRRDQLLGPEQAAEHAEMRRRDFDYCMAAGWIRPTCYVDRLVGRYKTVDVPLYRVGDVEDMLMIPGVDWEAVRAVRPGELSPLREHTRLPISRAQAVRAFCGRLSADYGVEVWPHWANTADLWEIDWEIRADGHPTKAEVAAALDAHRGAAGHRDRIVLSTQVGTVIRWARKCLEPGAAVVIDTETTGLDADDVVVELAVVDAATGEALMNTLVHPGGVSMSPGAQAVHGITGAELENAPSWDQVAPQFVASVQGREVLAYNAAFDLARIAATHRRSGLDTGQLPPADRWGCLMEARSIWARTGRWLPLGGGHRALDDAREARRVLQAIGTPFTTR</sequence>
<evidence type="ECO:0000313" key="6">
    <source>
        <dbReference type="Proteomes" id="UP000198923"/>
    </source>
</evidence>
<feature type="domain" description="Exonuclease" evidence="4">
    <location>
        <begin position="431"/>
        <end position="588"/>
    </location>
</feature>
<dbReference type="Gene3D" id="3.30.420.10">
    <property type="entry name" value="Ribonuclease H-like superfamily/Ribonuclease H"/>
    <property type="match status" value="1"/>
</dbReference>
<dbReference type="EMBL" id="FNCN01000055">
    <property type="protein sequence ID" value="SDI46816.1"/>
    <property type="molecule type" value="Genomic_DNA"/>
</dbReference>
<dbReference type="OrthoDB" id="3430427at2"/>
<dbReference type="SUPFAM" id="SSF53098">
    <property type="entry name" value="Ribonuclease H-like"/>
    <property type="match status" value="1"/>
</dbReference>
<dbReference type="SMART" id="SM00479">
    <property type="entry name" value="EXOIII"/>
    <property type="match status" value="1"/>
</dbReference>
<gene>
    <name evidence="5" type="ORF">SAMN05421505_1557</name>
</gene>
<evidence type="ECO:0000256" key="1">
    <source>
        <dbReference type="ARBA" id="ARBA00022722"/>
    </source>
</evidence>
<organism evidence="5 6">
    <name type="scientific">Sinosporangium album</name>
    <dbReference type="NCBI Taxonomy" id="504805"/>
    <lineage>
        <taxon>Bacteria</taxon>
        <taxon>Bacillati</taxon>
        <taxon>Actinomycetota</taxon>
        <taxon>Actinomycetes</taxon>
        <taxon>Streptosporangiales</taxon>
        <taxon>Streptosporangiaceae</taxon>
        <taxon>Sinosporangium</taxon>
    </lineage>
</organism>
<dbReference type="CDD" id="cd06127">
    <property type="entry name" value="DEDDh"/>
    <property type="match status" value="1"/>
</dbReference>
<dbReference type="PANTHER" id="PTHR30231">
    <property type="entry name" value="DNA POLYMERASE III SUBUNIT EPSILON"/>
    <property type="match status" value="1"/>
</dbReference>
<evidence type="ECO:0000256" key="2">
    <source>
        <dbReference type="ARBA" id="ARBA00022801"/>
    </source>
</evidence>
<dbReference type="STRING" id="504805.SAMN05421505_1557"/>
<keyword evidence="3 5" id="KW-0269">Exonuclease</keyword>
<dbReference type="PANTHER" id="PTHR30231:SF4">
    <property type="entry name" value="PROTEIN NEN2"/>
    <property type="match status" value="1"/>
</dbReference>
<evidence type="ECO:0000313" key="5">
    <source>
        <dbReference type="EMBL" id="SDI46816.1"/>
    </source>
</evidence>
<proteinExistence type="predicted"/>
<name>A0A1G8KTT5_9ACTN</name>
<dbReference type="GO" id="GO:0008408">
    <property type="term" value="F:3'-5' exonuclease activity"/>
    <property type="evidence" value="ECO:0007669"/>
    <property type="project" value="TreeGrafter"/>
</dbReference>
<dbReference type="Proteomes" id="UP000198923">
    <property type="component" value="Unassembled WGS sequence"/>
</dbReference>
<keyword evidence="6" id="KW-1185">Reference proteome</keyword>
<keyword evidence="1" id="KW-0540">Nuclease</keyword>
<evidence type="ECO:0000256" key="3">
    <source>
        <dbReference type="ARBA" id="ARBA00022839"/>
    </source>
</evidence>
<accession>A0A1G8KTT5</accession>
<dbReference type="InterPro" id="IPR013520">
    <property type="entry name" value="Ribonucl_H"/>
</dbReference>
<reference evidence="5 6" key="1">
    <citation type="submission" date="2016-10" db="EMBL/GenBank/DDBJ databases">
        <authorList>
            <person name="de Groot N.N."/>
        </authorList>
    </citation>
    <scope>NUCLEOTIDE SEQUENCE [LARGE SCALE GENOMIC DNA]</scope>
    <source>
        <strain evidence="5 6">CPCC 201354</strain>
    </source>
</reference>
<evidence type="ECO:0000259" key="4">
    <source>
        <dbReference type="SMART" id="SM00479"/>
    </source>
</evidence>
<dbReference type="InterPro" id="IPR012337">
    <property type="entry name" value="RNaseH-like_sf"/>
</dbReference>
<dbReference type="Pfam" id="PF00929">
    <property type="entry name" value="RNase_T"/>
    <property type="match status" value="1"/>
</dbReference>
<dbReference type="AlphaFoldDB" id="A0A1G8KTT5"/>
<dbReference type="InterPro" id="IPR036397">
    <property type="entry name" value="RNaseH_sf"/>
</dbReference>
<keyword evidence="2" id="KW-0378">Hydrolase</keyword>
<protein>
    <submittedName>
        <fullName evidence="5">Exonuclease</fullName>
    </submittedName>
</protein>